<dbReference type="RefSeq" id="WP_358350150.1">
    <property type="nucleotide sequence ID" value="NZ_JBEZFP010000011.1"/>
</dbReference>
<organism evidence="2 3">
    <name type="scientific">Streptodolium elevatio</name>
    <dbReference type="NCBI Taxonomy" id="3157996"/>
    <lineage>
        <taxon>Bacteria</taxon>
        <taxon>Bacillati</taxon>
        <taxon>Actinomycetota</taxon>
        <taxon>Actinomycetes</taxon>
        <taxon>Kitasatosporales</taxon>
        <taxon>Streptomycetaceae</taxon>
        <taxon>Streptodolium</taxon>
    </lineage>
</organism>
<dbReference type="PANTHER" id="PTHR43162">
    <property type="match status" value="1"/>
</dbReference>
<dbReference type="InterPro" id="IPR051604">
    <property type="entry name" value="Ergot_Alk_Oxidoreductase"/>
</dbReference>
<evidence type="ECO:0000313" key="2">
    <source>
        <dbReference type="EMBL" id="MEU8133153.1"/>
    </source>
</evidence>
<dbReference type="InterPro" id="IPR016040">
    <property type="entry name" value="NAD(P)-bd_dom"/>
</dbReference>
<dbReference type="Gene3D" id="3.90.25.10">
    <property type="entry name" value="UDP-galactose 4-epimerase, domain 1"/>
    <property type="match status" value="1"/>
</dbReference>
<accession>A0ABV3DBM5</accession>
<gene>
    <name evidence="2" type="ORF">AB0C36_06550</name>
</gene>
<feature type="domain" description="NAD(P)-binding" evidence="1">
    <location>
        <begin position="6"/>
        <end position="176"/>
    </location>
</feature>
<name>A0ABV3DBM5_9ACTN</name>
<dbReference type="Proteomes" id="UP001551482">
    <property type="component" value="Unassembled WGS sequence"/>
</dbReference>
<reference evidence="2 3" key="1">
    <citation type="submission" date="2024-06" db="EMBL/GenBank/DDBJ databases">
        <title>The Natural Products Discovery Center: Release of the First 8490 Sequenced Strains for Exploring Actinobacteria Biosynthetic Diversity.</title>
        <authorList>
            <person name="Kalkreuter E."/>
            <person name="Kautsar S.A."/>
            <person name="Yang D."/>
            <person name="Bader C.D."/>
            <person name="Teijaro C.N."/>
            <person name="Fluegel L."/>
            <person name="Davis C.M."/>
            <person name="Simpson J.R."/>
            <person name="Lauterbach L."/>
            <person name="Steele A.D."/>
            <person name="Gui C."/>
            <person name="Meng S."/>
            <person name="Li G."/>
            <person name="Viehrig K."/>
            <person name="Ye F."/>
            <person name="Su P."/>
            <person name="Kiefer A.F."/>
            <person name="Nichols A."/>
            <person name="Cepeda A.J."/>
            <person name="Yan W."/>
            <person name="Fan B."/>
            <person name="Jiang Y."/>
            <person name="Adhikari A."/>
            <person name="Zheng C.-J."/>
            <person name="Schuster L."/>
            <person name="Cowan T.M."/>
            <person name="Smanski M.J."/>
            <person name="Chevrette M.G."/>
            <person name="De Carvalho L.P.S."/>
            <person name="Shen B."/>
        </authorList>
    </citation>
    <scope>NUCLEOTIDE SEQUENCE [LARGE SCALE GENOMIC DNA]</scope>
    <source>
        <strain evidence="2 3">NPDC048946</strain>
    </source>
</reference>
<sequence>MHVVVGATGTVGRTAVRLLLDAGQEVAAVTRNPAAEIPDGARTVVADPSRPATLADALHGAETVLLSPRAVGDAAAELLSLAGGFGARHVVVLSAATVDHPVGDPRFIRHFDAVEAAARESSLSYTYLRCADFAANSAAWAPQIRSGDVVRGAYAKASTSPIHERDIAEIAVEALLKDAHSGRAYVLTGPESLDQHDKVRIIGETLGRELSFVELPAEAVRSAMLAQGLPDEIPDRLLGSLADYAQHPGPTTDTVERLLGRPARSFRSWAEENTHLFSADGPS</sequence>
<protein>
    <submittedName>
        <fullName evidence="2">NAD(P)H-binding protein</fullName>
    </submittedName>
</protein>
<evidence type="ECO:0000259" key="1">
    <source>
        <dbReference type="Pfam" id="PF13460"/>
    </source>
</evidence>
<dbReference type="InterPro" id="IPR036291">
    <property type="entry name" value="NAD(P)-bd_dom_sf"/>
</dbReference>
<keyword evidence="3" id="KW-1185">Reference proteome</keyword>
<dbReference type="Pfam" id="PF13460">
    <property type="entry name" value="NAD_binding_10"/>
    <property type="match status" value="1"/>
</dbReference>
<proteinExistence type="predicted"/>
<dbReference type="EMBL" id="JBEZFP010000011">
    <property type="protein sequence ID" value="MEU8133153.1"/>
    <property type="molecule type" value="Genomic_DNA"/>
</dbReference>
<comment type="caution">
    <text evidence="2">The sequence shown here is derived from an EMBL/GenBank/DDBJ whole genome shotgun (WGS) entry which is preliminary data.</text>
</comment>
<dbReference type="PANTHER" id="PTHR43162:SF1">
    <property type="entry name" value="PRESTALK A DIFFERENTIATION PROTEIN A"/>
    <property type="match status" value="1"/>
</dbReference>
<dbReference type="SUPFAM" id="SSF51735">
    <property type="entry name" value="NAD(P)-binding Rossmann-fold domains"/>
    <property type="match status" value="1"/>
</dbReference>
<evidence type="ECO:0000313" key="3">
    <source>
        <dbReference type="Proteomes" id="UP001551482"/>
    </source>
</evidence>
<dbReference type="Gene3D" id="3.40.50.720">
    <property type="entry name" value="NAD(P)-binding Rossmann-like Domain"/>
    <property type="match status" value="1"/>
</dbReference>